<dbReference type="InParanoid" id="A0A3Q7J9X0"/>
<evidence type="ECO:0000313" key="3">
    <source>
        <dbReference type="Proteomes" id="UP000004994"/>
    </source>
</evidence>
<feature type="compositionally biased region" description="Basic and acidic residues" evidence="1">
    <location>
        <begin position="136"/>
        <end position="148"/>
    </location>
</feature>
<organism evidence="2">
    <name type="scientific">Solanum lycopersicum</name>
    <name type="common">Tomato</name>
    <name type="synonym">Lycopersicon esculentum</name>
    <dbReference type="NCBI Taxonomy" id="4081"/>
    <lineage>
        <taxon>Eukaryota</taxon>
        <taxon>Viridiplantae</taxon>
        <taxon>Streptophyta</taxon>
        <taxon>Embryophyta</taxon>
        <taxon>Tracheophyta</taxon>
        <taxon>Spermatophyta</taxon>
        <taxon>Magnoliopsida</taxon>
        <taxon>eudicotyledons</taxon>
        <taxon>Gunneridae</taxon>
        <taxon>Pentapetalae</taxon>
        <taxon>asterids</taxon>
        <taxon>lamiids</taxon>
        <taxon>Solanales</taxon>
        <taxon>Solanaceae</taxon>
        <taxon>Solanoideae</taxon>
        <taxon>Solaneae</taxon>
        <taxon>Solanum</taxon>
        <taxon>Solanum subgen. Lycopersicon</taxon>
    </lineage>
</organism>
<protein>
    <submittedName>
        <fullName evidence="2">Uncharacterized protein</fullName>
    </submittedName>
</protein>
<name>A0A3Q7J9X0_SOLLC</name>
<accession>A0A3Q7J9X0</accession>
<dbReference type="AlphaFoldDB" id="A0A3Q7J9X0"/>
<proteinExistence type="predicted"/>
<reference evidence="2" key="1">
    <citation type="journal article" date="2012" name="Nature">
        <title>The tomato genome sequence provides insights into fleshy fruit evolution.</title>
        <authorList>
            <consortium name="Tomato Genome Consortium"/>
        </authorList>
    </citation>
    <scope>NUCLEOTIDE SEQUENCE [LARGE SCALE GENOMIC DNA]</scope>
    <source>
        <strain evidence="2">cv. Heinz 1706</strain>
    </source>
</reference>
<sequence>MCKAGLIVKKLEKHEEMVNASTMRNVLFMLNLVKMWTETHRRKDGSYVTEEAKEMGAVVGSLVLLYIYVGEAEISLFCLSPLYPVLIFSVYRESSVVRRRERRAREKQIVSMASPSKHRKPQMINIVIEGMNSLKQKSDPSHFDKQDRSYSSSGH</sequence>
<reference evidence="2" key="2">
    <citation type="submission" date="2019-01" db="UniProtKB">
        <authorList>
            <consortium name="EnsemblPlants"/>
        </authorList>
    </citation>
    <scope>IDENTIFICATION</scope>
    <source>
        <strain evidence="2">cv. Heinz 1706</strain>
    </source>
</reference>
<dbReference type="EnsemblPlants" id="Solyc12g049613.1.1">
    <property type="protein sequence ID" value="Solyc12g049613.1.1"/>
    <property type="gene ID" value="Solyc12g049613.1"/>
</dbReference>
<keyword evidence="3" id="KW-1185">Reference proteome</keyword>
<evidence type="ECO:0000313" key="2">
    <source>
        <dbReference type="EnsemblPlants" id="Solyc12g049613.1.1"/>
    </source>
</evidence>
<dbReference type="Proteomes" id="UP000004994">
    <property type="component" value="Chromosome 12"/>
</dbReference>
<dbReference type="Gramene" id="Solyc12g049613.1.1">
    <property type="protein sequence ID" value="Solyc12g049613.1.1"/>
    <property type="gene ID" value="Solyc12g049613.1"/>
</dbReference>
<feature type="region of interest" description="Disordered" evidence="1">
    <location>
        <begin position="134"/>
        <end position="155"/>
    </location>
</feature>
<evidence type="ECO:0000256" key="1">
    <source>
        <dbReference type="SAM" id="MobiDB-lite"/>
    </source>
</evidence>